<dbReference type="InterPro" id="IPR006626">
    <property type="entry name" value="PbH1"/>
</dbReference>
<keyword evidence="2" id="KW-1185">Reference proteome</keyword>
<evidence type="ECO:0008006" key="3">
    <source>
        <dbReference type="Google" id="ProtNLM"/>
    </source>
</evidence>
<organism evidence="1 2">
    <name type="scientific">Dyadobacter helix</name>
    <dbReference type="NCBI Taxonomy" id="2822344"/>
    <lineage>
        <taxon>Bacteria</taxon>
        <taxon>Pseudomonadati</taxon>
        <taxon>Bacteroidota</taxon>
        <taxon>Cytophagia</taxon>
        <taxon>Cytophagales</taxon>
        <taxon>Spirosomataceae</taxon>
        <taxon>Dyadobacter</taxon>
    </lineage>
</organism>
<dbReference type="Proteomes" id="UP000680038">
    <property type="component" value="Unassembled WGS sequence"/>
</dbReference>
<name>A0A916N5R7_9BACT</name>
<dbReference type="SMART" id="SM00710">
    <property type="entry name" value="PbH1"/>
    <property type="match status" value="6"/>
</dbReference>
<sequence>MVDPIKFTITSNSTSIGLDQEFELIITARYISLPNSVFVFEGSNSFRLKVITPDGFEQTGGNFRDFVGTELSASKPSESYTLRGKFTRPNEAGSFQLLRSHKAATNSSTFVQVATLSFNSYNGEQVNQKDAGARIMLNIPGYIPYLNIAQLRSGFADTARSVFITDEGKFGLFRYNSESTEADDASMTIVNGSRRYERVYNGVVNVEWFGVKGDGLTDNSANIQTLLNNARFPNIYFPKPKVSYRWKSIIMRSNKNILFEEGTLVEGMGTLANSEKMILMYQVKNITIKGINVTIKDNKANYTSGEHRHIFSLEGVTNVMIEGIAANDSGGDGYYIGIGAEQRYSENVRLTNISADNNRRQGMSIISGKNIVVTNPILTNTKGTNPAAGIDIEPNAADEILEDIRIINPVTRNNAGAGITINLQTFSNTNRVVNIHISNHTDDGSFYGMAFNTVTGSIAGSVLIDNPVWKNSIWNGLNVRNYSATACPIEIRSPNVINSNTIGNTSVYLGAAILIYRAANDVGAPNVGNVHIFNPKVQDNRTTKLITSAFVFQDLSEVGPVKNCSLIDPISLTGLDDGKYVAVFGDVAISDIYGKISKDLGPWHLLMTYSTYKSVIHNATATAPRSLTLLNVMSEFPEIRIEVRAAQEVKIIPDPANSIVPLAPELGKYISSNVVGSSIVLKKNTATSWFIKEMQGKWVAQP</sequence>
<accession>A0A916N5R7</accession>
<evidence type="ECO:0000313" key="2">
    <source>
        <dbReference type="Proteomes" id="UP000680038"/>
    </source>
</evidence>
<dbReference type="Gene3D" id="2.160.20.10">
    <property type="entry name" value="Single-stranded right-handed beta-helix, Pectin lyase-like"/>
    <property type="match status" value="1"/>
</dbReference>
<evidence type="ECO:0000313" key="1">
    <source>
        <dbReference type="EMBL" id="CAG5006512.1"/>
    </source>
</evidence>
<gene>
    <name evidence="1" type="ORF">DYBT9275_03834</name>
</gene>
<dbReference type="AlphaFoldDB" id="A0A916N5R7"/>
<reference evidence="1" key="1">
    <citation type="submission" date="2021-04" db="EMBL/GenBank/DDBJ databases">
        <authorList>
            <person name="Rodrigo-Torres L."/>
            <person name="Arahal R. D."/>
            <person name="Lucena T."/>
        </authorList>
    </citation>
    <scope>NUCLEOTIDE SEQUENCE</scope>
    <source>
        <strain evidence="1">CECT 9275</strain>
    </source>
</reference>
<dbReference type="InterPro" id="IPR012334">
    <property type="entry name" value="Pectin_lyas_fold"/>
</dbReference>
<dbReference type="EMBL" id="CAJRAF010000002">
    <property type="protein sequence ID" value="CAG5006512.1"/>
    <property type="molecule type" value="Genomic_DNA"/>
</dbReference>
<protein>
    <recommendedName>
        <fullName evidence="3">Right handed beta helix domain-containing protein</fullName>
    </recommendedName>
</protein>
<dbReference type="SUPFAM" id="SSF51126">
    <property type="entry name" value="Pectin lyase-like"/>
    <property type="match status" value="1"/>
</dbReference>
<dbReference type="InterPro" id="IPR011050">
    <property type="entry name" value="Pectin_lyase_fold/virulence"/>
</dbReference>
<proteinExistence type="predicted"/>
<comment type="caution">
    <text evidence="1">The sequence shown here is derived from an EMBL/GenBank/DDBJ whole genome shotgun (WGS) entry which is preliminary data.</text>
</comment>